<feature type="region of interest" description="Disordered" evidence="19">
    <location>
        <begin position="353"/>
        <end position="372"/>
    </location>
</feature>
<dbReference type="UniPathway" id="UPA00048">
    <property type="reaction ID" value="UER00073"/>
</dbReference>
<evidence type="ECO:0000256" key="7">
    <source>
        <dbReference type="ARBA" id="ARBA00022605"/>
    </source>
</evidence>
<dbReference type="Proteomes" id="UP000564644">
    <property type="component" value="Unassembled WGS sequence"/>
</dbReference>
<dbReference type="NCBIfam" id="TIGR01123">
    <property type="entry name" value="ilvE_II"/>
    <property type="match status" value="1"/>
</dbReference>
<keyword evidence="9 16" id="KW-0663">Pyridoxal phosphate</keyword>
<gene>
    <name evidence="20" type="ORF">H7C18_19780</name>
</gene>
<dbReference type="InterPro" id="IPR005786">
    <property type="entry name" value="B_amino_transII"/>
</dbReference>
<comment type="cofactor">
    <cofactor evidence="1 16">
        <name>pyridoxal 5'-phosphate</name>
        <dbReference type="ChEBI" id="CHEBI:597326"/>
    </cofactor>
</comment>
<dbReference type="PANTHER" id="PTHR11825">
    <property type="entry name" value="SUBGROUP IIII AMINOTRANSFERASE"/>
    <property type="match status" value="1"/>
</dbReference>
<dbReference type="AlphaFoldDB" id="A0A7X0VYP5"/>
<dbReference type="PROSITE" id="PS00770">
    <property type="entry name" value="AA_TRANSFER_CLASS_4"/>
    <property type="match status" value="1"/>
</dbReference>
<keyword evidence="6 17" id="KW-0032">Aminotransferase</keyword>
<comment type="similarity">
    <text evidence="5 15">Belongs to the class-IV pyridoxal-phosphate-dependent aminotransferase family.</text>
</comment>
<evidence type="ECO:0000256" key="17">
    <source>
        <dbReference type="RuleBase" id="RU004517"/>
    </source>
</evidence>
<proteinExistence type="inferred from homology"/>
<comment type="pathway">
    <text evidence="4 18">Amino-acid biosynthesis; L-leucine biosynthesis; L-leucine from 3-methyl-2-oxobutanoate: step 4/4.</text>
</comment>
<evidence type="ECO:0000256" key="13">
    <source>
        <dbReference type="ARBA" id="ARBA00049229"/>
    </source>
</evidence>
<dbReference type="InterPro" id="IPR001544">
    <property type="entry name" value="Aminotrans_IV"/>
</dbReference>
<dbReference type="UniPathway" id="UPA00049">
    <property type="reaction ID" value="UER00062"/>
</dbReference>
<dbReference type="CDD" id="cd01557">
    <property type="entry name" value="BCAT_beta_family"/>
    <property type="match status" value="1"/>
</dbReference>
<protein>
    <recommendedName>
        <fullName evidence="17">Branched-chain-amino-acid aminotransferase</fullName>
        <ecNumber evidence="17">2.6.1.42</ecNumber>
    </recommendedName>
</protein>
<evidence type="ECO:0000313" key="21">
    <source>
        <dbReference type="Proteomes" id="UP000564644"/>
    </source>
</evidence>
<comment type="pathway">
    <text evidence="2 18">Amino-acid biosynthesis; L-isoleucine biosynthesis; L-isoleucine from 2-oxobutanoate: step 4/4.</text>
</comment>
<dbReference type="InterPro" id="IPR043132">
    <property type="entry name" value="BCAT-like_C"/>
</dbReference>
<evidence type="ECO:0000256" key="1">
    <source>
        <dbReference type="ARBA" id="ARBA00001933"/>
    </source>
</evidence>
<comment type="catalytic activity">
    <reaction evidence="13 17">
        <text>L-leucine + 2-oxoglutarate = 4-methyl-2-oxopentanoate + L-glutamate</text>
        <dbReference type="Rhea" id="RHEA:18321"/>
        <dbReference type="ChEBI" id="CHEBI:16810"/>
        <dbReference type="ChEBI" id="CHEBI:17865"/>
        <dbReference type="ChEBI" id="CHEBI:29985"/>
        <dbReference type="ChEBI" id="CHEBI:57427"/>
        <dbReference type="EC" id="2.6.1.42"/>
    </reaction>
</comment>
<evidence type="ECO:0000256" key="10">
    <source>
        <dbReference type="ARBA" id="ARBA00023304"/>
    </source>
</evidence>
<dbReference type="UniPathway" id="UPA00047">
    <property type="reaction ID" value="UER00058"/>
</dbReference>
<feature type="region of interest" description="Disordered" evidence="19">
    <location>
        <begin position="1"/>
        <end position="25"/>
    </location>
</feature>
<keyword evidence="7 17" id="KW-0028">Amino-acid biosynthesis</keyword>
<keyword evidence="10 17" id="KW-0100">Branched-chain amino acid biosynthesis</keyword>
<dbReference type="PIRSF" id="PIRSF006468">
    <property type="entry name" value="BCAT1"/>
    <property type="match status" value="1"/>
</dbReference>
<reference evidence="20 21" key="1">
    <citation type="submission" date="2020-08" db="EMBL/GenBank/DDBJ databases">
        <title>Cohnella phylogeny.</title>
        <authorList>
            <person name="Dunlap C."/>
        </authorList>
    </citation>
    <scope>NUCLEOTIDE SEQUENCE [LARGE SCALE GENOMIC DNA]</scope>
    <source>
        <strain evidence="20 21">CBP 2801</strain>
    </source>
</reference>
<dbReference type="Pfam" id="PF01063">
    <property type="entry name" value="Aminotran_4"/>
    <property type="match status" value="1"/>
</dbReference>
<dbReference type="GO" id="GO:0004084">
    <property type="term" value="F:branched-chain-amino-acid transaminase activity"/>
    <property type="evidence" value="ECO:0007669"/>
    <property type="project" value="UniProtKB-EC"/>
</dbReference>
<dbReference type="GO" id="GO:0009097">
    <property type="term" value="P:isoleucine biosynthetic process"/>
    <property type="evidence" value="ECO:0007669"/>
    <property type="project" value="UniProtKB-UniPathway"/>
</dbReference>
<dbReference type="Gene3D" id="3.30.470.10">
    <property type="match status" value="1"/>
</dbReference>
<evidence type="ECO:0000256" key="5">
    <source>
        <dbReference type="ARBA" id="ARBA00009320"/>
    </source>
</evidence>
<dbReference type="EC" id="2.6.1.42" evidence="17"/>
<dbReference type="InterPro" id="IPR033939">
    <property type="entry name" value="BCAT_family"/>
</dbReference>
<evidence type="ECO:0000256" key="9">
    <source>
        <dbReference type="ARBA" id="ARBA00022898"/>
    </source>
</evidence>
<keyword evidence="8 17" id="KW-0808">Transferase</keyword>
<dbReference type="SUPFAM" id="SSF56752">
    <property type="entry name" value="D-aminoacid aminotransferase-like PLP-dependent enzymes"/>
    <property type="match status" value="1"/>
</dbReference>
<keyword evidence="21" id="KW-1185">Reference proteome</keyword>
<dbReference type="PANTHER" id="PTHR11825:SF44">
    <property type="entry name" value="BRANCHED-CHAIN-AMINO-ACID AMINOTRANSFERASE"/>
    <property type="match status" value="1"/>
</dbReference>
<dbReference type="Gene3D" id="3.20.10.10">
    <property type="entry name" value="D-amino Acid Aminotransferase, subunit A, domain 2"/>
    <property type="match status" value="1"/>
</dbReference>
<dbReference type="InterPro" id="IPR043131">
    <property type="entry name" value="BCAT-like_N"/>
</dbReference>
<evidence type="ECO:0000256" key="11">
    <source>
        <dbReference type="ARBA" id="ARBA00048212"/>
    </source>
</evidence>
<dbReference type="GO" id="GO:0009098">
    <property type="term" value="P:L-leucine biosynthetic process"/>
    <property type="evidence" value="ECO:0007669"/>
    <property type="project" value="UniProtKB-UniPathway"/>
</dbReference>
<comment type="caution">
    <text evidence="20">The sequence shown here is derived from an EMBL/GenBank/DDBJ whole genome shotgun (WGS) entry which is preliminary data.</text>
</comment>
<evidence type="ECO:0000256" key="3">
    <source>
        <dbReference type="ARBA" id="ARBA00004931"/>
    </source>
</evidence>
<comment type="catalytic activity">
    <reaction evidence="12 17">
        <text>L-isoleucine + 2-oxoglutarate = (S)-3-methyl-2-oxopentanoate + L-glutamate</text>
        <dbReference type="Rhea" id="RHEA:24801"/>
        <dbReference type="ChEBI" id="CHEBI:16810"/>
        <dbReference type="ChEBI" id="CHEBI:29985"/>
        <dbReference type="ChEBI" id="CHEBI:35146"/>
        <dbReference type="ChEBI" id="CHEBI:58045"/>
        <dbReference type="EC" id="2.6.1.42"/>
    </reaction>
</comment>
<evidence type="ECO:0000256" key="14">
    <source>
        <dbReference type="PIRSR" id="PIRSR006468-1"/>
    </source>
</evidence>
<evidence type="ECO:0000313" key="20">
    <source>
        <dbReference type="EMBL" id="MBB6733163.1"/>
    </source>
</evidence>
<evidence type="ECO:0000256" key="15">
    <source>
        <dbReference type="RuleBase" id="RU004106"/>
    </source>
</evidence>
<accession>A0A7X0VYP5</accession>
<comment type="pathway">
    <text evidence="3 18">Amino-acid biosynthesis; L-valine biosynthesis; L-valine from pyruvate: step 4/4.</text>
</comment>
<dbReference type="GO" id="GO:0009099">
    <property type="term" value="P:L-valine biosynthetic process"/>
    <property type="evidence" value="ECO:0007669"/>
    <property type="project" value="UniProtKB-UniPathway"/>
</dbReference>
<comment type="catalytic activity">
    <reaction evidence="11 17">
        <text>L-valine + 2-oxoglutarate = 3-methyl-2-oxobutanoate + L-glutamate</text>
        <dbReference type="Rhea" id="RHEA:24813"/>
        <dbReference type="ChEBI" id="CHEBI:11851"/>
        <dbReference type="ChEBI" id="CHEBI:16810"/>
        <dbReference type="ChEBI" id="CHEBI:29985"/>
        <dbReference type="ChEBI" id="CHEBI:57762"/>
        <dbReference type="EC" id="2.6.1.42"/>
    </reaction>
</comment>
<dbReference type="EMBL" id="JACJVO010000024">
    <property type="protein sequence ID" value="MBB6733163.1"/>
    <property type="molecule type" value="Genomic_DNA"/>
</dbReference>
<organism evidence="20 21">
    <name type="scientific">Cohnella zeiphila</name>
    <dbReference type="NCBI Taxonomy" id="2761120"/>
    <lineage>
        <taxon>Bacteria</taxon>
        <taxon>Bacillati</taxon>
        <taxon>Bacillota</taxon>
        <taxon>Bacilli</taxon>
        <taxon>Bacillales</taxon>
        <taxon>Paenibacillaceae</taxon>
        <taxon>Cohnella</taxon>
    </lineage>
</organism>
<dbReference type="InterPro" id="IPR036038">
    <property type="entry name" value="Aminotransferase-like"/>
</dbReference>
<evidence type="ECO:0000256" key="19">
    <source>
        <dbReference type="SAM" id="MobiDB-lite"/>
    </source>
</evidence>
<name>A0A7X0VYP5_9BACL</name>
<evidence type="ECO:0000256" key="2">
    <source>
        <dbReference type="ARBA" id="ARBA00004824"/>
    </source>
</evidence>
<dbReference type="InterPro" id="IPR018300">
    <property type="entry name" value="Aminotrans_IV_CS"/>
</dbReference>
<dbReference type="RefSeq" id="WP_185130814.1">
    <property type="nucleotide sequence ID" value="NZ_JACJVO010000024.1"/>
</dbReference>
<evidence type="ECO:0000256" key="18">
    <source>
        <dbReference type="RuleBase" id="RU004519"/>
    </source>
</evidence>
<evidence type="ECO:0000256" key="12">
    <source>
        <dbReference type="ARBA" id="ARBA00048798"/>
    </source>
</evidence>
<sequence length="372" mass="41115">MPIRRPEPIAVRRNRRPKPKPETDALGFGRFFTDHMFMMDYEDSRGWHDPRIVPYGPIELDPAAKVLHYGQMTFEGMKAYRSPSGGIRLFRPDMNLKRLSRSNVRLGIPPIDEELVSEAIRRLVLLDRDWLPAAPGTSLYIRPFILAVEPLLGVSPSREYRLIMIMTPVGSYYEKGGDPVSIRIETEYVRAVRGGLGGAKTAGNYAASLKAQEEAASRGFAQVLWLDGVHRKYIEEVGSMNVFFRIGEKVVTPALSGSILDGVTRDSVLRLLNHWGIGTEERRIAIDEVAAACRNGTMAEAFGTGTAAVVSPIGELDWDGERLLVGNPGEAGPLTRRLYDELTGIQTGRAPDPFGWTVALDGSEEPAKPGRD</sequence>
<feature type="modified residue" description="N6-(pyridoxal phosphate)lysine" evidence="14">
    <location>
        <position position="200"/>
    </location>
</feature>
<evidence type="ECO:0000256" key="8">
    <source>
        <dbReference type="ARBA" id="ARBA00022679"/>
    </source>
</evidence>
<evidence type="ECO:0000256" key="6">
    <source>
        <dbReference type="ARBA" id="ARBA00022576"/>
    </source>
</evidence>
<evidence type="ECO:0000256" key="16">
    <source>
        <dbReference type="RuleBase" id="RU004516"/>
    </source>
</evidence>
<evidence type="ECO:0000256" key="4">
    <source>
        <dbReference type="ARBA" id="ARBA00005072"/>
    </source>
</evidence>
<dbReference type="NCBIfam" id="NF009897">
    <property type="entry name" value="PRK13357.1"/>
    <property type="match status" value="1"/>
</dbReference>